<sequence>MLPYIFTMVALAGFVGKTTPPAAAGQPYDKAKR</sequence>
<organism evidence="1 2">
    <name type="scientific">Alkaliphilus hydrothermalis</name>
    <dbReference type="NCBI Taxonomy" id="1482730"/>
    <lineage>
        <taxon>Bacteria</taxon>
        <taxon>Bacillati</taxon>
        <taxon>Bacillota</taxon>
        <taxon>Clostridia</taxon>
        <taxon>Peptostreptococcales</taxon>
        <taxon>Natronincolaceae</taxon>
        <taxon>Alkaliphilus</taxon>
    </lineage>
</organism>
<dbReference type="EMBL" id="JAFBEE010000002">
    <property type="protein sequence ID" value="MBM7614055.1"/>
    <property type="molecule type" value="Genomic_DNA"/>
</dbReference>
<keyword evidence="2" id="KW-1185">Reference proteome</keyword>
<comment type="caution">
    <text evidence="1">The sequence shown here is derived from an EMBL/GenBank/DDBJ whole genome shotgun (WGS) entry which is preliminary data.</text>
</comment>
<gene>
    <name evidence="1" type="ORF">JOC73_000564</name>
</gene>
<dbReference type="Proteomes" id="UP001314796">
    <property type="component" value="Unassembled WGS sequence"/>
</dbReference>
<reference evidence="1 2" key="1">
    <citation type="submission" date="2021-01" db="EMBL/GenBank/DDBJ databases">
        <title>Genomic Encyclopedia of Type Strains, Phase IV (KMG-IV): sequencing the most valuable type-strain genomes for metagenomic binning, comparative biology and taxonomic classification.</title>
        <authorList>
            <person name="Goeker M."/>
        </authorList>
    </citation>
    <scope>NUCLEOTIDE SEQUENCE [LARGE SCALE GENOMIC DNA]</scope>
    <source>
        <strain evidence="1 2">DSM 25890</strain>
    </source>
</reference>
<protein>
    <submittedName>
        <fullName evidence="1">ABC-type uncharacterized transport system permease subunit</fullName>
    </submittedName>
</protein>
<accession>A0ABS2NM80</accession>
<proteinExistence type="predicted"/>
<evidence type="ECO:0000313" key="1">
    <source>
        <dbReference type="EMBL" id="MBM7614055.1"/>
    </source>
</evidence>
<evidence type="ECO:0000313" key="2">
    <source>
        <dbReference type="Proteomes" id="UP001314796"/>
    </source>
</evidence>
<name>A0ABS2NM80_9FIRM</name>